<proteinExistence type="predicted"/>
<dbReference type="AlphaFoldDB" id="A0A0H5QVN8"/>
<evidence type="ECO:0000313" key="2">
    <source>
        <dbReference type="EMBL" id="CRZ05980.1"/>
    </source>
</evidence>
<dbReference type="EMBL" id="HACM01005538">
    <property type="protein sequence ID" value="CRZ05980.1"/>
    <property type="molecule type" value="Transcribed_RNA"/>
</dbReference>
<feature type="compositionally biased region" description="Low complexity" evidence="1">
    <location>
        <begin position="347"/>
        <end position="358"/>
    </location>
</feature>
<dbReference type="PANTHER" id="PTHR34494:SF1">
    <property type="entry name" value="PROTEIN CBG25024"/>
    <property type="match status" value="1"/>
</dbReference>
<evidence type="ECO:0000256" key="1">
    <source>
        <dbReference type="SAM" id="MobiDB-lite"/>
    </source>
</evidence>
<feature type="compositionally biased region" description="Low complexity" evidence="1">
    <location>
        <begin position="273"/>
        <end position="292"/>
    </location>
</feature>
<organism evidence="2">
    <name type="scientific">Spongospora subterranea</name>
    <dbReference type="NCBI Taxonomy" id="70186"/>
    <lineage>
        <taxon>Eukaryota</taxon>
        <taxon>Sar</taxon>
        <taxon>Rhizaria</taxon>
        <taxon>Endomyxa</taxon>
        <taxon>Phytomyxea</taxon>
        <taxon>Plasmodiophorida</taxon>
        <taxon>Plasmodiophoridae</taxon>
        <taxon>Spongospora</taxon>
    </lineage>
</organism>
<name>A0A0H5QVN8_9EUKA</name>
<protein>
    <submittedName>
        <fullName evidence="2">Uncharacterized protein</fullName>
    </submittedName>
</protein>
<feature type="region of interest" description="Disordered" evidence="1">
    <location>
        <begin position="273"/>
        <end position="366"/>
    </location>
</feature>
<reference evidence="2" key="1">
    <citation type="submission" date="2015-04" db="EMBL/GenBank/DDBJ databases">
        <title>The genome sequence of the plant pathogenic Rhizarian Plasmodiophora brassicae reveals insights in its biotrophic life cycle and the origin of chitin synthesis.</title>
        <authorList>
            <person name="Schwelm A."/>
            <person name="Fogelqvist J."/>
            <person name="Knaust A."/>
            <person name="Julke S."/>
            <person name="Lilja T."/>
            <person name="Dhandapani V."/>
            <person name="Bonilla-Rosso G."/>
            <person name="Karlsson M."/>
            <person name="Shevchenko A."/>
            <person name="Choi S.R."/>
            <person name="Kim H.G."/>
            <person name="Park J.Y."/>
            <person name="Lim Y.P."/>
            <person name="Ludwig-Muller J."/>
            <person name="Dixelius C."/>
        </authorList>
    </citation>
    <scope>NUCLEOTIDE SEQUENCE</scope>
    <source>
        <tissue evidence="2">Potato root galls</tissue>
    </source>
</reference>
<sequence>MSTGEGSWTVDPSGVHVIRVLTTLTTTCGRVDYWPPFPVKPHPHSKFQSLPICLINCEMMFFLVLALYCFELSDGGNTNSMPVISQAKSACQAAFGDLEGAAETQRVFLNTCPIVSQAKSAAQAMLGDPDAARETQMQFVKNLEQVAEATPGIGYITATVHYACGNAERGNEVMEKATRNTIVVSAAVLGGPVGALVASQAIDLTKTAIDSIKNGEYTPHDSIGKIGKKIQNEEPVSGDCFDLVFEMGSAVKGVVKGNAGNMKLSSSIPKAYAGASSPAAKTKTKTSSSPGKTDIKASEAGQCNNQVVSKSDYGNAGGSSSSHKSARPEKTLSDPISSKTVSDPLVSTSISTTGSSFTNPKCDRSANLLDSKRPVCDYVQLAQLMYSSIETDEQQSQSVPVLAAQPCAIPSSPPNPYPSGNTEEVVGQDLHSNEPGHSDTTTEEDHQPEEEEQCNGPDDLLFNGSS</sequence>
<dbReference type="PANTHER" id="PTHR34494">
    <property type="entry name" value="PROTEIN CBG25024"/>
    <property type="match status" value="1"/>
</dbReference>
<feature type="region of interest" description="Disordered" evidence="1">
    <location>
        <begin position="405"/>
        <end position="466"/>
    </location>
</feature>
<accession>A0A0H5QVN8</accession>